<protein>
    <recommendedName>
        <fullName evidence="2">Cucumopine synthase C-terminal helical bundle domain-containing protein</fullName>
    </recommendedName>
</protein>
<comment type="caution">
    <text evidence="3">The sequence shown here is derived from an EMBL/GenBank/DDBJ whole genome shotgun (WGS) entry which is preliminary data.</text>
</comment>
<dbReference type="Gene3D" id="2.40.100.20">
    <property type="match status" value="1"/>
</dbReference>
<evidence type="ECO:0000313" key="4">
    <source>
        <dbReference type="Proteomes" id="UP001500575"/>
    </source>
</evidence>
<name>A0ABP5J968_9ACTN</name>
<evidence type="ECO:0000313" key="3">
    <source>
        <dbReference type="EMBL" id="GAA2113573.1"/>
    </source>
</evidence>
<dbReference type="InterPro" id="IPR040602">
    <property type="entry name" value="Cucumopine_C"/>
</dbReference>
<accession>A0ABP5J968</accession>
<evidence type="ECO:0000259" key="2">
    <source>
        <dbReference type="Pfam" id="PF18631"/>
    </source>
</evidence>
<organism evidence="3 4">
    <name type="scientific">Nocardioides bigeumensis</name>
    <dbReference type="NCBI Taxonomy" id="433657"/>
    <lineage>
        <taxon>Bacteria</taxon>
        <taxon>Bacillati</taxon>
        <taxon>Actinomycetota</taxon>
        <taxon>Actinomycetes</taxon>
        <taxon>Propionibacteriales</taxon>
        <taxon>Nocardioidaceae</taxon>
        <taxon>Nocardioides</taxon>
    </lineage>
</organism>
<feature type="region of interest" description="Disordered" evidence="1">
    <location>
        <begin position="138"/>
        <end position="157"/>
    </location>
</feature>
<proteinExistence type="predicted"/>
<dbReference type="Pfam" id="PF18631">
    <property type="entry name" value="Cucumopine_C"/>
    <property type="match status" value="1"/>
</dbReference>
<sequence>MGADITITWPELDRSVRATLAESESPELVAEFSSAMPFGVVQSHPVVSGSSVTMWLPYLSKAPTPAMESIVDAPIGRIRLSQGTGSKISIQYGPGLEPAKQAVLGQVHEDDLPMLPEVGRRVWDNLFWLKQPLSVHFSAPDGPDAPPSPAPLQSEVAQRMSDAADAIQLDEPQDVARLRTGQVPDAGSFGQYFSVWDAAHGLVRDFVINTLYPIYAALLRDGVATARTAYDVVGTKYHFTLGYHGWIELSSFAQEFHEVLSNQDDAASIQEVLEQLLRYGNALYAWSHQSFPWYVAMNFPLPGAGPVGGRWVL</sequence>
<feature type="domain" description="Cucumopine synthase C-terminal helical bundle" evidence="2">
    <location>
        <begin position="155"/>
        <end position="289"/>
    </location>
</feature>
<keyword evidence="4" id="KW-1185">Reference proteome</keyword>
<dbReference type="Proteomes" id="UP001500575">
    <property type="component" value="Unassembled WGS sequence"/>
</dbReference>
<dbReference type="RefSeq" id="WP_344301571.1">
    <property type="nucleotide sequence ID" value="NZ_BAAAQQ010000001.1"/>
</dbReference>
<reference evidence="4" key="1">
    <citation type="journal article" date="2019" name="Int. J. Syst. Evol. Microbiol.">
        <title>The Global Catalogue of Microorganisms (GCM) 10K type strain sequencing project: providing services to taxonomists for standard genome sequencing and annotation.</title>
        <authorList>
            <consortium name="The Broad Institute Genomics Platform"/>
            <consortium name="The Broad Institute Genome Sequencing Center for Infectious Disease"/>
            <person name="Wu L."/>
            <person name="Ma J."/>
        </authorList>
    </citation>
    <scope>NUCLEOTIDE SEQUENCE [LARGE SCALE GENOMIC DNA]</scope>
    <source>
        <strain evidence="4">JCM 16021</strain>
    </source>
</reference>
<evidence type="ECO:0000256" key="1">
    <source>
        <dbReference type="SAM" id="MobiDB-lite"/>
    </source>
</evidence>
<dbReference type="EMBL" id="BAAAQQ010000001">
    <property type="protein sequence ID" value="GAA2113573.1"/>
    <property type="molecule type" value="Genomic_DNA"/>
</dbReference>
<gene>
    <name evidence="3" type="ORF">GCM10009843_01400</name>
</gene>